<sequence>MDKQDKVVKKKFNKRAYLKEKLKTNFGSRQEGHGRAFLQKKAVVRQYFRQQRREDEKNRKKLQFQQLAKGEKFQKLEPQSINALTKENSDINESASQQFRKKTNSWQEARAEYHKKIAEKEQMKEESAKRRKEIEEAKKKYQEKRLHRFKKLSQKTRKGQIVMSGRIELLLEQLEREMGS</sequence>
<reference evidence="2 3" key="1">
    <citation type="journal article" date="2024" name="BMC Genomics">
        <title>Genome assembly of redclaw crayfish (Cherax quadricarinatus) provides insights into its immune adaptation and hypoxia tolerance.</title>
        <authorList>
            <person name="Liu Z."/>
            <person name="Zheng J."/>
            <person name="Li H."/>
            <person name="Fang K."/>
            <person name="Wang S."/>
            <person name="He J."/>
            <person name="Zhou D."/>
            <person name="Weng S."/>
            <person name="Chi M."/>
            <person name="Gu Z."/>
            <person name="He J."/>
            <person name="Li F."/>
            <person name="Wang M."/>
        </authorList>
    </citation>
    <scope>NUCLEOTIDE SEQUENCE [LARGE SCALE GENOMIC DNA]</scope>
    <source>
        <strain evidence="2">ZL_2023a</strain>
    </source>
</reference>
<name>A0AAW0W9Y2_CHEQU</name>
<dbReference type="EMBL" id="JARKIK010000075">
    <property type="protein sequence ID" value="KAK8727502.1"/>
    <property type="molecule type" value="Genomic_DNA"/>
</dbReference>
<feature type="compositionally biased region" description="Polar residues" evidence="1">
    <location>
        <begin position="85"/>
        <end position="98"/>
    </location>
</feature>
<dbReference type="Proteomes" id="UP001445076">
    <property type="component" value="Unassembled WGS sequence"/>
</dbReference>
<proteinExistence type="predicted"/>
<evidence type="ECO:0000256" key="1">
    <source>
        <dbReference type="SAM" id="MobiDB-lite"/>
    </source>
</evidence>
<dbReference type="AlphaFoldDB" id="A0AAW0W9Y2"/>
<gene>
    <name evidence="2" type="ORF">OTU49_009588</name>
</gene>
<keyword evidence="3" id="KW-1185">Reference proteome</keyword>
<accession>A0AAW0W9Y2</accession>
<evidence type="ECO:0008006" key="4">
    <source>
        <dbReference type="Google" id="ProtNLM"/>
    </source>
</evidence>
<evidence type="ECO:0000313" key="3">
    <source>
        <dbReference type="Proteomes" id="UP001445076"/>
    </source>
</evidence>
<evidence type="ECO:0000313" key="2">
    <source>
        <dbReference type="EMBL" id="KAK8727502.1"/>
    </source>
</evidence>
<dbReference type="Pfam" id="PF08524">
    <property type="entry name" value="rRNA_processing"/>
    <property type="match status" value="1"/>
</dbReference>
<feature type="region of interest" description="Disordered" evidence="1">
    <location>
        <begin position="85"/>
        <end position="107"/>
    </location>
</feature>
<protein>
    <recommendedName>
        <fullName evidence="4">Thyroid transcription factor 1-associated protein 26</fullName>
    </recommendedName>
</protein>
<comment type="caution">
    <text evidence="2">The sequence shown here is derived from an EMBL/GenBank/DDBJ whole genome shotgun (WGS) entry which is preliminary data.</text>
</comment>
<dbReference type="InterPro" id="IPR013730">
    <property type="entry name" value="Fyv7/TAP26"/>
</dbReference>
<organism evidence="2 3">
    <name type="scientific">Cherax quadricarinatus</name>
    <name type="common">Australian red claw crayfish</name>
    <dbReference type="NCBI Taxonomy" id="27406"/>
    <lineage>
        <taxon>Eukaryota</taxon>
        <taxon>Metazoa</taxon>
        <taxon>Ecdysozoa</taxon>
        <taxon>Arthropoda</taxon>
        <taxon>Crustacea</taxon>
        <taxon>Multicrustacea</taxon>
        <taxon>Malacostraca</taxon>
        <taxon>Eumalacostraca</taxon>
        <taxon>Eucarida</taxon>
        <taxon>Decapoda</taxon>
        <taxon>Pleocyemata</taxon>
        <taxon>Astacidea</taxon>
        <taxon>Parastacoidea</taxon>
        <taxon>Parastacidae</taxon>
        <taxon>Cherax</taxon>
    </lineage>
</organism>